<sequence>MSLRPNMRTMPEGFLRGLVWDNTVSSIKERWMLFKKLTPFELPEGFKPTLEDLEMMASKEPARECQYQEKRHLGFEKPFKDYGSRIYALEADQVFYIRLRLHERILPDSVVNEKSNKRIEKFEKEQGEPLGRAEKRKIRADVRSELLSKALQKSKPIQVIIDLHQRELWIDQTTERKIEDTLSKMRSGLGSLPVTPFDTTNLPLKLKTWALESESRPEELDLGDAIKLIADDGETKSSVAIKHEVIEDDEWLRITAAREVEELELCTRDIIFKLHSSGAIKGIKTLTPGAGSGETLADEFYEDLWETLTYLRATRRAIEGTPLSDTQTTDQSGAV</sequence>
<evidence type="ECO:0000256" key="3">
    <source>
        <dbReference type="ARBA" id="ARBA00022296"/>
    </source>
</evidence>
<keyword evidence="7" id="KW-1185">Reference proteome</keyword>
<dbReference type="PANTHER" id="PTHR38103:SF1">
    <property type="entry name" value="RECOMBINATION-ASSOCIATED PROTEIN RDGC"/>
    <property type="match status" value="1"/>
</dbReference>
<reference evidence="6 7" key="1">
    <citation type="submission" date="2019-02" db="EMBL/GenBank/DDBJ databases">
        <title>Marinobacter halodurans sp. nov., a marine bacterium isolated from sea tidal flat.</title>
        <authorList>
            <person name="Yoo Y."/>
            <person name="Lee D.W."/>
            <person name="Kim B.S."/>
            <person name="Kim J.-J."/>
        </authorList>
    </citation>
    <scope>NUCLEOTIDE SEQUENCE [LARGE SCALE GENOMIC DNA]</scope>
    <source>
        <strain evidence="6 7">YJ-S3-2</strain>
    </source>
</reference>
<keyword evidence="5" id="KW-0233">DNA recombination</keyword>
<dbReference type="PANTHER" id="PTHR38103">
    <property type="entry name" value="RECOMBINATION-ASSOCIATED PROTEIN RDGC"/>
    <property type="match status" value="1"/>
</dbReference>
<evidence type="ECO:0000313" key="7">
    <source>
        <dbReference type="Proteomes" id="UP000313645"/>
    </source>
</evidence>
<evidence type="ECO:0000256" key="5">
    <source>
        <dbReference type="ARBA" id="ARBA00023172"/>
    </source>
</evidence>
<dbReference type="EMBL" id="SJDL01000008">
    <property type="protein sequence ID" value="TBW57429.1"/>
    <property type="molecule type" value="Genomic_DNA"/>
</dbReference>
<comment type="similarity">
    <text evidence="2">Belongs to the RdgC family.</text>
</comment>
<gene>
    <name evidence="6" type="ORF">EZI54_07155</name>
</gene>
<evidence type="ECO:0000256" key="4">
    <source>
        <dbReference type="ARBA" id="ARBA00022490"/>
    </source>
</evidence>
<proteinExistence type="inferred from homology"/>
<keyword evidence="4" id="KW-0963">Cytoplasm</keyword>
<evidence type="ECO:0000256" key="1">
    <source>
        <dbReference type="ARBA" id="ARBA00004453"/>
    </source>
</evidence>
<protein>
    <recommendedName>
        <fullName evidence="3">Recombination-associated protein RdgC</fullName>
    </recommendedName>
</protein>
<organism evidence="6 7">
    <name type="scientific">Marinobacter halodurans</name>
    <dbReference type="NCBI Taxonomy" id="2528979"/>
    <lineage>
        <taxon>Bacteria</taxon>
        <taxon>Pseudomonadati</taxon>
        <taxon>Pseudomonadota</taxon>
        <taxon>Gammaproteobacteria</taxon>
        <taxon>Pseudomonadales</taxon>
        <taxon>Marinobacteraceae</taxon>
        <taxon>Marinobacter</taxon>
    </lineage>
</organism>
<evidence type="ECO:0000313" key="6">
    <source>
        <dbReference type="EMBL" id="TBW57429.1"/>
    </source>
</evidence>
<dbReference type="Proteomes" id="UP000313645">
    <property type="component" value="Unassembled WGS sequence"/>
</dbReference>
<name>A0ABY1ZMP8_9GAMM</name>
<evidence type="ECO:0000256" key="2">
    <source>
        <dbReference type="ARBA" id="ARBA00008657"/>
    </source>
</evidence>
<dbReference type="Pfam" id="PF04381">
    <property type="entry name" value="RdgC"/>
    <property type="match status" value="1"/>
</dbReference>
<comment type="subcellular location">
    <subcellularLocation>
        <location evidence="1">Cytoplasm</location>
        <location evidence="1">Nucleoid</location>
    </subcellularLocation>
</comment>
<dbReference type="InterPro" id="IPR007476">
    <property type="entry name" value="RdgC"/>
</dbReference>
<accession>A0ABY1ZMP8</accession>
<comment type="caution">
    <text evidence="6">The sequence shown here is derived from an EMBL/GenBank/DDBJ whole genome shotgun (WGS) entry which is preliminary data.</text>
</comment>